<comment type="function">
    <text evidence="4">Has an important function as a repair enzyme for proteins that have been inactivated by oxidation. Catalyzes the reversible oxidation-reduction of methionine sulfoxide in proteins to methionine.</text>
</comment>
<evidence type="ECO:0000256" key="3">
    <source>
        <dbReference type="ARBA" id="ARBA00048782"/>
    </source>
</evidence>
<evidence type="ECO:0000256" key="2">
    <source>
        <dbReference type="ARBA" id="ARBA00047806"/>
    </source>
</evidence>
<comment type="catalytic activity">
    <reaction evidence="3 4">
        <text>[thioredoxin]-disulfide + L-methionine + H2O = L-methionine (S)-S-oxide + [thioredoxin]-dithiol</text>
        <dbReference type="Rhea" id="RHEA:19993"/>
        <dbReference type="Rhea" id="RHEA-COMP:10698"/>
        <dbReference type="Rhea" id="RHEA-COMP:10700"/>
        <dbReference type="ChEBI" id="CHEBI:15377"/>
        <dbReference type="ChEBI" id="CHEBI:29950"/>
        <dbReference type="ChEBI" id="CHEBI:50058"/>
        <dbReference type="ChEBI" id="CHEBI:57844"/>
        <dbReference type="ChEBI" id="CHEBI:58772"/>
        <dbReference type="EC" id="1.8.4.11"/>
    </reaction>
</comment>
<reference evidence="6 7" key="1">
    <citation type="submission" date="2020-07" db="EMBL/GenBank/DDBJ databases">
        <title>Huge and variable diversity of episymbiotic CPR bacteria and DPANN archaea in groundwater ecosystems.</title>
        <authorList>
            <person name="He C.Y."/>
            <person name="Keren R."/>
            <person name="Whittaker M."/>
            <person name="Farag I.F."/>
            <person name="Doudna J."/>
            <person name="Cate J.H.D."/>
            <person name="Banfield J.F."/>
        </authorList>
    </citation>
    <scope>NUCLEOTIDE SEQUENCE [LARGE SCALE GENOMIC DNA]</scope>
    <source>
        <strain evidence="6">NC_groundwater_70_Ag_B-0.1um_54_66</strain>
    </source>
</reference>
<evidence type="ECO:0000313" key="6">
    <source>
        <dbReference type="EMBL" id="QQG37477.1"/>
    </source>
</evidence>
<dbReference type="AlphaFoldDB" id="A0A7T5R4N4"/>
<proteinExistence type="inferred from homology"/>
<name>A0A7T5R4N4_9BACT</name>
<evidence type="ECO:0000259" key="5">
    <source>
        <dbReference type="Pfam" id="PF01625"/>
    </source>
</evidence>
<comment type="catalytic activity">
    <reaction evidence="2 4">
        <text>L-methionyl-[protein] + [thioredoxin]-disulfide + H2O = L-methionyl-(S)-S-oxide-[protein] + [thioredoxin]-dithiol</text>
        <dbReference type="Rhea" id="RHEA:14217"/>
        <dbReference type="Rhea" id="RHEA-COMP:10698"/>
        <dbReference type="Rhea" id="RHEA-COMP:10700"/>
        <dbReference type="Rhea" id="RHEA-COMP:12313"/>
        <dbReference type="Rhea" id="RHEA-COMP:12315"/>
        <dbReference type="ChEBI" id="CHEBI:15377"/>
        <dbReference type="ChEBI" id="CHEBI:16044"/>
        <dbReference type="ChEBI" id="CHEBI:29950"/>
        <dbReference type="ChEBI" id="CHEBI:44120"/>
        <dbReference type="ChEBI" id="CHEBI:50058"/>
        <dbReference type="EC" id="1.8.4.11"/>
    </reaction>
</comment>
<accession>A0A7T5R4N4</accession>
<dbReference type="SUPFAM" id="SSF55068">
    <property type="entry name" value="Peptide methionine sulfoxide reductase"/>
    <property type="match status" value="1"/>
</dbReference>
<protein>
    <recommendedName>
        <fullName evidence="4">Peptide methionine sulfoxide reductase MsrA</fullName>
        <shortName evidence="4">Protein-methionine-S-oxide reductase</shortName>
        <ecNumber evidence="4">1.8.4.11</ecNumber>
    </recommendedName>
    <alternativeName>
        <fullName evidence="4">Peptide-methionine (S)-S-oxide reductase</fullName>
        <shortName evidence="4">Peptide Met(O) reductase</shortName>
    </alternativeName>
</protein>
<dbReference type="InterPro" id="IPR036509">
    <property type="entry name" value="Met_Sox_Rdtase_MsrA_sf"/>
</dbReference>
<dbReference type="HAMAP" id="MF_01401">
    <property type="entry name" value="MsrA"/>
    <property type="match status" value="1"/>
</dbReference>
<evidence type="ECO:0000313" key="7">
    <source>
        <dbReference type="Proteomes" id="UP000595362"/>
    </source>
</evidence>
<feature type="domain" description="Peptide methionine sulphoxide reductase MsrA" evidence="5">
    <location>
        <begin position="4"/>
        <end position="154"/>
    </location>
</feature>
<dbReference type="GO" id="GO:0008113">
    <property type="term" value="F:peptide-methionine (S)-S-oxide reductase activity"/>
    <property type="evidence" value="ECO:0007669"/>
    <property type="project" value="UniProtKB-UniRule"/>
</dbReference>
<organism evidence="6 7">
    <name type="scientific">Micavibrio aeruginosavorus</name>
    <dbReference type="NCBI Taxonomy" id="349221"/>
    <lineage>
        <taxon>Bacteria</taxon>
        <taxon>Pseudomonadati</taxon>
        <taxon>Bdellovibrionota</taxon>
        <taxon>Bdellovibrionia</taxon>
        <taxon>Bdellovibrionales</taxon>
        <taxon>Pseudobdellovibrionaceae</taxon>
        <taxon>Micavibrio</taxon>
    </lineage>
</organism>
<gene>
    <name evidence="4 6" type="primary">msrA</name>
    <name evidence="6" type="ORF">HYS17_11435</name>
</gene>
<dbReference type="Gene3D" id="3.30.1060.10">
    <property type="entry name" value="Peptide methionine sulphoxide reductase MsrA"/>
    <property type="match status" value="1"/>
</dbReference>
<comment type="similarity">
    <text evidence="4">Belongs to the MsrA Met sulfoxide reductase family.</text>
</comment>
<dbReference type="NCBIfam" id="TIGR00401">
    <property type="entry name" value="msrA"/>
    <property type="match status" value="1"/>
</dbReference>
<evidence type="ECO:0000256" key="1">
    <source>
        <dbReference type="ARBA" id="ARBA00023002"/>
    </source>
</evidence>
<dbReference type="EMBL" id="CP066681">
    <property type="protein sequence ID" value="QQG37477.1"/>
    <property type="molecule type" value="Genomic_DNA"/>
</dbReference>
<sequence length="178" mass="20729">MPVATFAGGCFWCAESEFRPLPGVLFTIVGYTGGRMENPTYDDVSTGQTGHAEALEIYFDPAKISYTALVEHFLTRAHDPTELNRQWVDEGPQYRSAIFYHNEEQKQQAQAVIDRLSAEKYFKKPIVTVLAPAGPFWIAEEYHQNYYDKYRETYGQPHRRIEAKKLMKKEREKERLRN</sequence>
<keyword evidence="1 4" id="KW-0560">Oxidoreductase</keyword>
<dbReference type="PANTHER" id="PTHR43774:SF1">
    <property type="entry name" value="PEPTIDE METHIONINE SULFOXIDE REDUCTASE MSRA 2"/>
    <property type="match status" value="1"/>
</dbReference>
<dbReference type="EC" id="1.8.4.11" evidence="4"/>
<dbReference type="Pfam" id="PF01625">
    <property type="entry name" value="PMSR"/>
    <property type="match status" value="1"/>
</dbReference>
<feature type="active site" evidence="4">
    <location>
        <position position="10"/>
    </location>
</feature>
<evidence type="ECO:0000256" key="4">
    <source>
        <dbReference type="HAMAP-Rule" id="MF_01401"/>
    </source>
</evidence>
<dbReference type="PANTHER" id="PTHR43774">
    <property type="entry name" value="PEPTIDE METHIONINE SULFOXIDE REDUCTASE"/>
    <property type="match status" value="1"/>
</dbReference>
<dbReference type="Proteomes" id="UP000595362">
    <property type="component" value="Chromosome"/>
</dbReference>
<dbReference type="InterPro" id="IPR002569">
    <property type="entry name" value="Met_Sox_Rdtase_MsrA_dom"/>
</dbReference>